<name>A0A2M4C8M3_9DIPT</name>
<proteinExistence type="predicted"/>
<dbReference type="AlphaFoldDB" id="A0A2M4C8M3"/>
<feature type="signal peptide" evidence="1">
    <location>
        <begin position="1"/>
        <end position="23"/>
    </location>
</feature>
<evidence type="ECO:0000313" key="2">
    <source>
        <dbReference type="EMBL" id="MBW61673.1"/>
    </source>
</evidence>
<dbReference type="EMBL" id="GGFJ01012532">
    <property type="protein sequence ID" value="MBW61673.1"/>
    <property type="molecule type" value="Transcribed_RNA"/>
</dbReference>
<accession>A0A2M4C8M3</accession>
<organism evidence="2">
    <name type="scientific">Anopheles marajoara</name>
    <dbReference type="NCBI Taxonomy" id="58244"/>
    <lineage>
        <taxon>Eukaryota</taxon>
        <taxon>Metazoa</taxon>
        <taxon>Ecdysozoa</taxon>
        <taxon>Arthropoda</taxon>
        <taxon>Hexapoda</taxon>
        <taxon>Insecta</taxon>
        <taxon>Pterygota</taxon>
        <taxon>Neoptera</taxon>
        <taxon>Endopterygota</taxon>
        <taxon>Diptera</taxon>
        <taxon>Nematocera</taxon>
        <taxon>Culicoidea</taxon>
        <taxon>Culicidae</taxon>
        <taxon>Anophelinae</taxon>
        <taxon>Anopheles</taxon>
    </lineage>
</organism>
<sequence>MHRFLALLLLACLAACLPATNLALRGSVSCKTLNHITLAQQHPVHGSCSELITLHRTGVAAAAVDRQTHTHASKDTRGSSSPLCHRSRIAGKMCWCLQKTK</sequence>
<keyword evidence="1" id="KW-0732">Signal</keyword>
<feature type="chain" id="PRO_5014727510" evidence="1">
    <location>
        <begin position="24"/>
        <end position="101"/>
    </location>
</feature>
<evidence type="ECO:0000256" key="1">
    <source>
        <dbReference type="SAM" id="SignalP"/>
    </source>
</evidence>
<protein>
    <submittedName>
        <fullName evidence="2">Putative secreted protein</fullName>
    </submittedName>
</protein>
<reference evidence="2" key="1">
    <citation type="submission" date="2018-01" db="EMBL/GenBank/DDBJ databases">
        <title>An insight into the sialome of Amazonian anophelines.</title>
        <authorList>
            <person name="Ribeiro J.M."/>
            <person name="Scarpassa V."/>
            <person name="Calvo E."/>
        </authorList>
    </citation>
    <scope>NUCLEOTIDE SEQUENCE</scope>
    <source>
        <tissue evidence="2">Salivary glands</tissue>
    </source>
</reference>